<dbReference type="Proteomes" id="UP001218423">
    <property type="component" value="Chromosome"/>
</dbReference>
<protein>
    <submittedName>
        <fullName evidence="1">Uncharacterized protein</fullName>
    </submittedName>
</protein>
<dbReference type="EMBL" id="CP120942">
    <property type="protein sequence ID" value="WFF96370.1"/>
    <property type="molecule type" value="Genomic_DNA"/>
</dbReference>
<dbReference type="AlphaFoldDB" id="A0AAJ5Z4B8"/>
<proteinExistence type="predicted"/>
<evidence type="ECO:0000313" key="1">
    <source>
        <dbReference type="EMBL" id="WFF96370.1"/>
    </source>
</evidence>
<sequence>MNDVTNFPADFGKGLTAKQAIKAKALSERTNDEILAAVIADLSALPSRTFGNEAIHQRALGDLRHLRQRLRKEGA</sequence>
<accession>A0AAJ5Z4B8</accession>
<dbReference type="RefSeq" id="WP_266141982.1">
    <property type="nucleotide sequence ID" value="NZ_CP120942.1"/>
</dbReference>
<organism evidence="1 2">
    <name type="scientific">Aeromonas caviae</name>
    <name type="common">Aeromonas punctata</name>
    <dbReference type="NCBI Taxonomy" id="648"/>
    <lineage>
        <taxon>Bacteria</taxon>
        <taxon>Pseudomonadati</taxon>
        <taxon>Pseudomonadota</taxon>
        <taxon>Gammaproteobacteria</taxon>
        <taxon>Aeromonadales</taxon>
        <taxon>Aeromonadaceae</taxon>
        <taxon>Aeromonas</taxon>
    </lineage>
</organism>
<reference evidence="1" key="1">
    <citation type="submission" date="2023-03" db="EMBL/GenBank/DDBJ databases">
        <title>Aeromonas caviae strain AC1520.</title>
        <authorList>
            <person name="Xie T."/>
            <person name="Zhang Q."/>
            <person name="Deng J."/>
            <person name="Li X."/>
        </authorList>
    </citation>
    <scope>NUCLEOTIDE SEQUENCE</scope>
    <source>
        <strain evidence="1">AC1520</strain>
    </source>
</reference>
<evidence type="ECO:0000313" key="2">
    <source>
        <dbReference type="Proteomes" id="UP001218423"/>
    </source>
</evidence>
<gene>
    <name evidence="1" type="ORF">P5S46_11860</name>
</gene>
<name>A0AAJ5Z4B8_AERCA</name>